<gene>
    <name evidence="1" type="ORF">RF11_05387</name>
</gene>
<name>A0A0C2JF05_THEKT</name>
<accession>A0A0C2JF05</accession>
<sequence length="112" mass="13034">MSKNSHRRNQRQNPPGLAEIVQLTFTSEAVVENVKEIHLIYKGSKNPISQTNKIYFLNGSWFSGSVIQEILKNYSKQFQGHLFVSQSYCMAFYTKMMQYLPECIQVYLMNLS</sequence>
<dbReference type="AlphaFoldDB" id="A0A0C2JF05"/>
<dbReference type="Proteomes" id="UP000031668">
    <property type="component" value="Unassembled WGS sequence"/>
</dbReference>
<evidence type="ECO:0000313" key="1">
    <source>
        <dbReference type="EMBL" id="KII67828.1"/>
    </source>
</evidence>
<evidence type="ECO:0000313" key="2">
    <source>
        <dbReference type="Proteomes" id="UP000031668"/>
    </source>
</evidence>
<keyword evidence="2" id="KW-1185">Reference proteome</keyword>
<dbReference type="EMBL" id="JWZT01003067">
    <property type="protein sequence ID" value="KII67828.1"/>
    <property type="molecule type" value="Genomic_DNA"/>
</dbReference>
<protein>
    <submittedName>
        <fullName evidence="1">Uncharacterized protein</fullName>
    </submittedName>
</protein>
<proteinExistence type="predicted"/>
<comment type="caution">
    <text evidence="1">The sequence shown here is derived from an EMBL/GenBank/DDBJ whole genome shotgun (WGS) entry which is preliminary data.</text>
</comment>
<reference evidence="1 2" key="1">
    <citation type="journal article" date="2014" name="Genome Biol. Evol.">
        <title>The genome of the myxosporean Thelohanellus kitauei shows adaptations to nutrient acquisition within its fish host.</title>
        <authorList>
            <person name="Yang Y."/>
            <person name="Xiong J."/>
            <person name="Zhou Z."/>
            <person name="Huo F."/>
            <person name="Miao W."/>
            <person name="Ran C."/>
            <person name="Liu Y."/>
            <person name="Zhang J."/>
            <person name="Feng J."/>
            <person name="Wang M."/>
            <person name="Wang M."/>
            <person name="Wang L."/>
            <person name="Yao B."/>
        </authorList>
    </citation>
    <scope>NUCLEOTIDE SEQUENCE [LARGE SCALE GENOMIC DNA]</scope>
    <source>
        <strain evidence="1">Wuqing</strain>
    </source>
</reference>
<organism evidence="1 2">
    <name type="scientific">Thelohanellus kitauei</name>
    <name type="common">Myxosporean</name>
    <dbReference type="NCBI Taxonomy" id="669202"/>
    <lineage>
        <taxon>Eukaryota</taxon>
        <taxon>Metazoa</taxon>
        <taxon>Cnidaria</taxon>
        <taxon>Myxozoa</taxon>
        <taxon>Myxosporea</taxon>
        <taxon>Bivalvulida</taxon>
        <taxon>Platysporina</taxon>
        <taxon>Myxobolidae</taxon>
        <taxon>Thelohanellus</taxon>
    </lineage>
</organism>